<reference evidence="8" key="2">
    <citation type="submission" date="2020-08" db="EMBL/GenBank/DDBJ databases">
        <title>Plant Genome Project.</title>
        <authorList>
            <person name="Zhang R.-G."/>
        </authorList>
    </citation>
    <scope>NUCLEOTIDE SEQUENCE</scope>
    <source>
        <strain evidence="8">Huo1</strain>
        <tissue evidence="8">Leaf</tissue>
    </source>
</reference>
<gene>
    <name evidence="8" type="ORF">SASPL_115740</name>
</gene>
<dbReference type="SMART" id="SM00220">
    <property type="entry name" value="S_TKc"/>
    <property type="match status" value="1"/>
</dbReference>
<dbReference type="EMBL" id="PNBA02000005">
    <property type="protein sequence ID" value="KAG6425312.1"/>
    <property type="molecule type" value="Genomic_DNA"/>
</dbReference>
<dbReference type="InterPro" id="IPR050108">
    <property type="entry name" value="CDK"/>
</dbReference>
<evidence type="ECO:0000313" key="9">
    <source>
        <dbReference type="Proteomes" id="UP000298416"/>
    </source>
</evidence>
<evidence type="ECO:0000256" key="4">
    <source>
        <dbReference type="ARBA" id="ARBA00022741"/>
    </source>
</evidence>
<dbReference type="Gene3D" id="3.30.200.20">
    <property type="entry name" value="Phosphorylase Kinase, domain 1"/>
    <property type="match status" value="1"/>
</dbReference>
<dbReference type="AlphaFoldDB" id="A0A8X9A0K6"/>
<dbReference type="PROSITE" id="PS50011">
    <property type="entry name" value="PROTEIN_KINASE_DOM"/>
    <property type="match status" value="1"/>
</dbReference>
<evidence type="ECO:0000256" key="6">
    <source>
        <dbReference type="ARBA" id="ARBA00022840"/>
    </source>
</evidence>
<keyword evidence="6" id="KW-0067">ATP-binding</keyword>
<dbReference type="GO" id="GO:0004674">
    <property type="term" value="F:protein serine/threonine kinase activity"/>
    <property type="evidence" value="ECO:0007669"/>
    <property type="project" value="UniProtKB-KW"/>
</dbReference>
<dbReference type="GO" id="GO:0005634">
    <property type="term" value="C:nucleus"/>
    <property type="evidence" value="ECO:0007669"/>
    <property type="project" value="TreeGrafter"/>
</dbReference>
<dbReference type="Gene3D" id="1.10.510.10">
    <property type="entry name" value="Transferase(Phosphotransferase) domain 1"/>
    <property type="match status" value="1"/>
</dbReference>
<keyword evidence="4" id="KW-0547">Nucleotide-binding</keyword>
<proteinExistence type="inferred from homology"/>
<dbReference type="Pfam" id="PF00069">
    <property type="entry name" value="Pkinase"/>
    <property type="match status" value="1"/>
</dbReference>
<evidence type="ECO:0000259" key="7">
    <source>
        <dbReference type="PROSITE" id="PS50011"/>
    </source>
</evidence>
<dbReference type="Proteomes" id="UP000298416">
    <property type="component" value="Unassembled WGS sequence"/>
</dbReference>
<dbReference type="InterPro" id="IPR000719">
    <property type="entry name" value="Prot_kinase_dom"/>
</dbReference>
<feature type="domain" description="Protein kinase" evidence="7">
    <location>
        <begin position="150"/>
        <end position="406"/>
    </location>
</feature>
<dbReference type="SUPFAM" id="SSF56112">
    <property type="entry name" value="Protein kinase-like (PK-like)"/>
    <property type="match status" value="1"/>
</dbReference>
<evidence type="ECO:0000256" key="3">
    <source>
        <dbReference type="ARBA" id="ARBA00022679"/>
    </source>
</evidence>
<dbReference type="InterPro" id="IPR008271">
    <property type="entry name" value="Ser/Thr_kinase_AS"/>
</dbReference>
<dbReference type="PANTHER" id="PTHR24056:SF107">
    <property type="entry name" value="CYCLIN-DEPENDENT KINASE 11A-RELATED"/>
    <property type="match status" value="1"/>
</dbReference>
<sequence>MGNEKATAIVRDVPPLHNPSLDRVAEAIGGININVSHVTVQQYADKLAKDNRGVEGQPPTVACLQLLEKSMAAHVRNNTNTDDGFALFRGRKTACKSKAPKGIVIKKTISVWPETMCSHNGKKRKLQCSSEEEFSNKRGRLPDYPIVNGYECLGKISSGSFGVVYKVQHKHTSQIWAMKKQFSGSGSFLSEINILQSLGGKHPSIIGFKEVSVDACSGLYLVMEHMDFDLRGYMVKEVLPIPQVKMLMKQLIQGVNFLHQNRVLHRDLKPSNILVNKGGELKICDFGLSMRFGEESESTVGTLWYMAPELLLGEKSYSFAVDMWAVGCVMAEMLLRKVLFRGKSKEDQLHEIYCILGHPDNNNVDATISSAKYMLSDDGFDLLKGLLTCDPTKRITSQSALNHAWLADGLTPTQYMEKPRFYIS</sequence>
<keyword evidence="5" id="KW-0418">Kinase</keyword>
<comment type="caution">
    <text evidence="8">The sequence shown here is derived from an EMBL/GenBank/DDBJ whole genome shotgun (WGS) entry which is preliminary data.</text>
</comment>
<keyword evidence="9" id="KW-1185">Reference proteome</keyword>
<evidence type="ECO:0000256" key="1">
    <source>
        <dbReference type="ARBA" id="ARBA00006485"/>
    </source>
</evidence>
<evidence type="ECO:0000256" key="2">
    <source>
        <dbReference type="ARBA" id="ARBA00022527"/>
    </source>
</evidence>
<organism evidence="8">
    <name type="scientific">Salvia splendens</name>
    <name type="common">Scarlet sage</name>
    <dbReference type="NCBI Taxonomy" id="180675"/>
    <lineage>
        <taxon>Eukaryota</taxon>
        <taxon>Viridiplantae</taxon>
        <taxon>Streptophyta</taxon>
        <taxon>Embryophyta</taxon>
        <taxon>Tracheophyta</taxon>
        <taxon>Spermatophyta</taxon>
        <taxon>Magnoliopsida</taxon>
        <taxon>eudicotyledons</taxon>
        <taxon>Gunneridae</taxon>
        <taxon>Pentapetalae</taxon>
        <taxon>asterids</taxon>
        <taxon>lamiids</taxon>
        <taxon>Lamiales</taxon>
        <taxon>Lamiaceae</taxon>
        <taxon>Nepetoideae</taxon>
        <taxon>Mentheae</taxon>
        <taxon>Salviinae</taxon>
        <taxon>Salvia</taxon>
        <taxon>Salvia subgen. Calosphace</taxon>
        <taxon>core Calosphace</taxon>
    </lineage>
</organism>
<dbReference type="InterPro" id="IPR011009">
    <property type="entry name" value="Kinase-like_dom_sf"/>
</dbReference>
<dbReference type="GO" id="GO:0007346">
    <property type="term" value="P:regulation of mitotic cell cycle"/>
    <property type="evidence" value="ECO:0007669"/>
    <property type="project" value="TreeGrafter"/>
</dbReference>
<dbReference type="GO" id="GO:0005524">
    <property type="term" value="F:ATP binding"/>
    <property type="evidence" value="ECO:0007669"/>
    <property type="project" value="UniProtKB-KW"/>
</dbReference>
<accession>A0A8X9A0K6</accession>
<dbReference type="FunFam" id="1.10.510.10:FF:000624">
    <property type="entry name" value="Mitogen-activated protein kinase"/>
    <property type="match status" value="1"/>
</dbReference>
<keyword evidence="3" id="KW-0808">Transferase</keyword>
<name>A0A8X9A0K6_SALSN</name>
<evidence type="ECO:0000313" key="8">
    <source>
        <dbReference type="EMBL" id="KAG6425312.1"/>
    </source>
</evidence>
<reference evidence="8" key="1">
    <citation type="submission" date="2018-01" db="EMBL/GenBank/DDBJ databases">
        <authorList>
            <person name="Mao J.F."/>
        </authorList>
    </citation>
    <scope>NUCLEOTIDE SEQUENCE</scope>
    <source>
        <strain evidence="8">Huo1</strain>
        <tissue evidence="8">Leaf</tissue>
    </source>
</reference>
<keyword evidence="2" id="KW-0723">Serine/threonine-protein kinase</keyword>
<comment type="similarity">
    <text evidence="1">Belongs to the protein kinase superfamily. CMGC Ser/Thr protein kinase family. CDC2/CDKX subfamily.</text>
</comment>
<protein>
    <recommendedName>
        <fullName evidence="7">Protein kinase domain-containing protein</fullName>
    </recommendedName>
</protein>
<evidence type="ECO:0000256" key="5">
    <source>
        <dbReference type="ARBA" id="ARBA00022777"/>
    </source>
</evidence>
<dbReference type="PANTHER" id="PTHR24056">
    <property type="entry name" value="CELL DIVISION PROTEIN KINASE"/>
    <property type="match status" value="1"/>
</dbReference>
<dbReference type="PROSITE" id="PS00108">
    <property type="entry name" value="PROTEIN_KINASE_ST"/>
    <property type="match status" value="1"/>
</dbReference>